<keyword evidence="2" id="KW-1185">Reference proteome</keyword>
<evidence type="ECO:0000313" key="1">
    <source>
        <dbReference type="EMBL" id="MEN7551925.1"/>
    </source>
</evidence>
<dbReference type="AlphaFoldDB" id="A0AAW9SH36"/>
<dbReference type="EMBL" id="JBDKWZ010000030">
    <property type="protein sequence ID" value="MEN7551925.1"/>
    <property type="molecule type" value="Genomic_DNA"/>
</dbReference>
<evidence type="ECO:0000313" key="2">
    <source>
        <dbReference type="Proteomes" id="UP001403385"/>
    </source>
</evidence>
<reference evidence="1 2" key="1">
    <citation type="submission" date="2024-04" db="EMBL/GenBank/DDBJ databases">
        <title>Novel genus in family Flammeovirgaceae.</title>
        <authorList>
            <person name="Nguyen T.H."/>
            <person name="Vuong T.Q."/>
            <person name="Le H."/>
            <person name="Kim S.-G."/>
        </authorList>
    </citation>
    <scope>NUCLEOTIDE SEQUENCE [LARGE SCALE GENOMIC DNA]</scope>
    <source>
        <strain evidence="1 2">JCM 23209</strain>
    </source>
</reference>
<dbReference type="Proteomes" id="UP001403385">
    <property type="component" value="Unassembled WGS sequence"/>
</dbReference>
<gene>
    <name evidence="1" type="ORF">AAG747_28685</name>
</gene>
<accession>A0AAW9SH36</accession>
<comment type="caution">
    <text evidence="1">The sequence shown here is derived from an EMBL/GenBank/DDBJ whole genome shotgun (WGS) entry which is preliminary data.</text>
</comment>
<proteinExistence type="predicted"/>
<dbReference type="InterPro" id="IPR010272">
    <property type="entry name" value="T6SS_TssF"/>
</dbReference>
<organism evidence="1 2">
    <name type="scientific">Rapidithrix thailandica</name>
    <dbReference type="NCBI Taxonomy" id="413964"/>
    <lineage>
        <taxon>Bacteria</taxon>
        <taxon>Pseudomonadati</taxon>
        <taxon>Bacteroidota</taxon>
        <taxon>Cytophagia</taxon>
        <taxon>Cytophagales</taxon>
        <taxon>Flammeovirgaceae</taxon>
        <taxon>Rapidithrix</taxon>
    </lineage>
</organism>
<dbReference type="Pfam" id="PF05947">
    <property type="entry name" value="T6SS_TssF"/>
    <property type="match status" value="1"/>
</dbReference>
<sequence length="619" mass="71556">MESKQKIKDRILRRAARIWGYSDSEIETNFDPIVAMLLEACGTELEKLYAEVDNSRTRVVERLIDIMSPASYSGAIPAHAIVHALPVENNTQLAFDDQFIIKKNIPNIYEPSNPITKDIYFGSTGEFTLSRANVAYLAFSNTIYRMSDSLYRELQFRSNKYIPKSVLWVGVRVFEDSQVLNKLMFYTDTRNNHQRDFYFHNLRQANIYINGQKIKFREGFNMVYPDVDIEAATIKNYDKINKVYADVNNFYREKFFYLEDEIDLNKLQPQTPQELKDTFGEDYIEDSTDLLWMKVEFPEAMVAEVLEEIHMGLNCFPVINKQLMTVSQNIDPFINYIPLKTNDFFLDIENITDSQSNQYHIKHFTKENLEEGDATLRNGGVARFGQRSAAEHIQHLLDLLKDEAASFSVIGGDFVDNQLKQLHQLIAALEQQANEKRLMKTDYPYVVLKAKISKEQIHNDFFSIKFWATVGEDANDIKSGMKLNTLQGAAFQDSTLFFVTPTVGGRAKLTHQDKIAAYRETLLTKGRIVTVADIKAFCFNHFKQTIKSVDVKKGTEKDKSLKQGFVRTIEIILERNTELNPQISDNEWEYLRDSFLHKLKKVSSNVYPYKIKEKGEISL</sequence>
<name>A0AAW9SH36_9BACT</name>
<dbReference type="RefSeq" id="WP_346824702.1">
    <property type="nucleotide sequence ID" value="NZ_JBDKWZ010000030.1"/>
</dbReference>
<protein>
    <submittedName>
        <fullName evidence="1">Type VI secretion system baseplate subunit TssF</fullName>
    </submittedName>
</protein>